<dbReference type="EMBL" id="BPQB01000057">
    <property type="protein sequence ID" value="GJE96260.1"/>
    <property type="molecule type" value="Genomic_DNA"/>
</dbReference>
<evidence type="ECO:0000313" key="3">
    <source>
        <dbReference type="Proteomes" id="UP000703269"/>
    </source>
</evidence>
<name>A0A9P3GJF3_9APHY</name>
<sequence>MPPVVTPPSYNLDDPPTVVVRDQNATSDARAAGGEPDTVTSTIASRGKIALTQVIVILHDHVLYLKLDSQLPCYTKHLDEFLLAVDCTIAIGGIAVQESTLKREWDTLCDAFKRTRQVSHSHSSTIIMAVTVSLMCSLLTISSSNRYYAWITLPGSLSICCCFVSLLHARVQAGHMGEITEHRATNASRNLYYWLTHDRHFQRSATKKVFTATIAWRLWAYITLAFHVVLLLWATLSSGGSMISIASEIVKQYQSYDALLQGIKAEDRTPRHESHPSIPCNLLVISIAVVGLLHMAYISVRLGDLLFSHAPIEGGHAERASGNHNHSDRLSR</sequence>
<reference evidence="2 3" key="1">
    <citation type="submission" date="2021-08" db="EMBL/GenBank/DDBJ databases">
        <title>Draft Genome Sequence of Phanerochaete sordida strain YK-624.</title>
        <authorList>
            <person name="Mori T."/>
            <person name="Dohra H."/>
            <person name="Suzuki T."/>
            <person name="Kawagishi H."/>
            <person name="Hirai H."/>
        </authorList>
    </citation>
    <scope>NUCLEOTIDE SEQUENCE [LARGE SCALE GENOMIC DNA]</scope>
    <source>
        <strain evidence="2 3">YK-624</strain>
    </source>
</reference>
<feature type="transmembrane region" description="Helical" evidence="1">
    <location>
        <begin position="147"/>
        <end position="167"/>
    </location>
</feature>
<dbReference type="AlphaFoldDB" id="A0A9P3GJF3"/>
<proteinExistence type="predicted"/>
<accession>A0A9P3GJF3</accession>
<comment type="caution">
    <text evidence="2">The sequence shown here is derived from an EMBL/GenBank/DDBJ whole genome shotgun (WGS) entry which is preliminary data.</text>
</comment>
<feature type="transmembrane region" description="Helical" evidence="1">
    <location>
        <begin position="282"/>
        <end position="300"/>
    </location>
</feature>
<keyword evidence="1" id="KW-0812">Transmembrane</keyword>
<keyword evidence="3" id="KW-1185">Reference proteome</keyword>
<protein>
    <submittedName>
        <fullName evidence="2">Uncharacterized protein</fullName>
    </submittedName>
</protein>
<dbReference type="Proteomes" id="UP000703269">
    <property type="component" value="Unassembled WGS sequence"/>
</dbReference>
<organism evidence="2 3">
    <name type="scientific">Phanerochaete sordida</name>
    <dbReference type="NCBI Taxonomy" id="48140"/>
    <lineage>
        <taxon>Eukaryota</taxon>
        <taxon>Fungi</taxon>
        <taxon>Dikarya</taxon>
        <taxon>Basidiomycota</taxon>
        <taxon>Agaricomycotina</taxon>
        <taxon>Agaricomycetes</taxon>
        <taxon>Polyporales</taxon>
        <taxon>Phanerochaetaceae</taxon>
        <taxon>Phanerochaete</taxon>
    </lineage>
</organism>
<keyword evidence="1" id="KW-0472">Membrane</keyword>
<gene>
    <name evidence="2" type="ORF">PsYK624_124540</name>
</gene>
<feature type="transmembrane region" description="Helical" evidence="1">
    <location>
        <begin position="209"/>
        <end position="234"/>
    </location>
</feature>
<keyword evidence="1" id="KW-1133">Transmembrane helix</keyword>
<evidence type="ECO:0000313" key="2">
    <source>
        <dbReference type="EMBL" id="GJE96260.1"/>
    </source>
</evidence>
<feature type="transmembrane region" description="Helical" evidence="1">
    <location>
        <begin position="123"/>
        <end position="141"/>
    </location>
</feature>
<evidence type="ECO:0000256" key="1">
    <source>
        <dbReference type="SAM" id="Phobius"/>
    </source>
</evidence>